<dbReference type="OrthoDB" id="2099887at2759"/>
<dbReference type="AlphaFoldDB" id="A0A7I8VWF3"/>
<accession>A0A7I8VWF3</accession>
<keyword evidence="3" id="KW-1185">Reference proteome</keyword>
<dbReference type="InterPro" id="IPR011048">
    <property type="entry name" value="Haem_d1_sf"/>
</dbReference>
<reference evidence="2 3" key="1">
    <citation type="submission" date="2020-08" db="EMBL/GenBank/DDBJ databases">
        <authorList>
            <person name="Hejnol A."/>
        </authorList>
    </citation>
    <scope>NUCLEOTIDE SEQUENCE [LARGE SCALE GENOMIC DNA]</scope>
</reference>
<gene>
    <name evidence="2" type="ORF">DGYR_LOCUS8376</name>
</gene>
<dbReference type="Proteomes" id="UP000549394">
    <property type="component" value="Unassembled WGS sequence"/>
</dbReference>
<feature type="signal peptide" evidence="1">
    <location>
        <begin position="1"/>
        <end position="20"/>
    </location>
</feature>
<evidence type="ECO:0000313" key="2">
    <source>
        <dbReference type="EMBL" id="CAD5120258.1"/>
    </source>
</evidence>
<evidence type="ECO:0000256" key="1">
    <source>
        <dbReference type="SAM" id="SignalP"/>
    </source>
</evidence>
<comment type="caution">
    <text evidence="2">The sequence shown here is derived from an EMBL/GenBank/DDBJ whole genome shotgun (WGS) entry which is preliminary data.</text>
</comment>
<dbReference type="NCBIfam" id="TIGR04312">
    <property type="entry name" value="choice_anch_B"/>
    <property type="match status" value="1"/>
</dbReference>
<dbReference type="InterPro" id="IPR027589">
    <property type="entry name" value="Choice_anch_B"/>
</dbReference>
<keyword evidence="1" id="KW-0732">Signal</keyword>
<proteinExistence type="predicted"/>
<dbReference type="EMBL" id="CAJFCJ010000012">
    <property type="protein sequence ID" value="CAD5120258.1"/>
    <property type="molecule type" value="Genomic_DNA"/>
</dbReference>
<dbReference type="PANTHER" id="PTHR38787:SF3">
    <property type="entry name" value="REGULATORY P DOMAIN-CONTAINING PROTEIN"/>
    <property type="match status" value="1"/>
</dbReference>
<evidence type="ECO:0000313" key="3">
    <source>
        <dbReference type="Proteomes" id="UP000549394"/>
    </source>
</evidence>
<organism evidence="2 3">
    <name type="scientific">Dimorphilus gyrociliatus</name>
    <dbReference type="NCBI Taxonomy" id="2664684"/>
    <lineage>
        <taxon>Eukaryota</taxon>
        <taxon>Metazoa</taxon>
        <taxon>Spiralia</taxon>
        <taxon>Lophotrochozoa</taxon>
        <taxon>Annelida</taxon>
        <taxon>Polychaeta</taxon>
        <taxon>Polychaeta incertae sedis</taxon>
        <taxon>Dinophilidae</taxon>
        <taxon>Dimorphilus</taxon>
    </lineage>
</organism>
<dbReference type="SUPFAM" id="SSF51004">
    <property type="entry name" value="C-terminal (heme d1) domain of cytochrome cd1-nitrite reductase"/>
    <property type="match status" value="1"/>
</dbReference>
<sequence>MIFRLSILVFCVVLFNLSQGAKLEKKPEVASEKCLVSDWKEWNECKSKSGSSLNKRLTTIHLKPAQYDSAREWMKLSMAEKEEYIKYLEKCRADASCPMLNLKPSKGRVDCVNGMAGEYPCKLIDQLSFVNLRDLGSTDPRMEGNDIWGWTDPQTNDEYAIVGVTDGTSFVRVTNPEEPKVLGFLPTRTTRSDWRDMKVVNNHAYIVSEAPDHGLQVYDLTQLRGKETFTVLEPTAIYSEFGNAHNIVANEESNTVFVVGQNKGNYPNLCAAGLHMIDVSKPAEPKFLGCFSEDGYVHDAQCLFYHGPDAEYRGKEICFCYNEDTLTIVDVTSKTDAKLISKVSYTGYRYTHQGWLLEDHSALLMDDEQDESNGSGDGRTITYFWDVKSLKNPVLMNTYISSERAIDHNQYILGNYTYQSNYEAGLRILEINKPDWTLEEVAYFDVMPKEIGEVKFQGSWSNYPYFKSRNVIVNSIEFGLFVVRPRYDDLPKSKETEISSLNMDGKK</sequence>
<dbReference type="PANTHER" id="PTHR38787">
    <property type="entry name" value="REGULATORY P DOMAIN-CONTAINING PROTEIN"/>
    <property type="match status" value="1"/>
</dbReference>
<name>A0A7I8VWF3_9ANNE</name>
<dbReference type="GO" id="GO:0005576">
    <property type="term" value="C:extracellular region"/>
    <property type="evidence" value="ECO:0007669"/>
    <property type="project" value="TreeGrafter"/>
</dbReference>
<feature type="chain" id="PRO_5029573775" evidence="1">
    <location>
        <begin position="21"/>
        <end position="507"/>
    </location>
</feature>
<protein>
    <submittedName>
        <fullName evidence="2">DgyrCDS8827</fullName>
    </submittedName>
</protein>